<comment type="caution">
    <text evidence="1">The sequence shown here is derived from an EMBL/GenBank/DDBJ whole genome shotgun (WGS) entry which is preliminary data.</text>
</comment>
<evidence type="ECO:0000313" key="2">
    <source>
        <dbReference type="Proteomes" id="UP001604336"/>
    </source>
</evidence>
<accession>A0ABD1RSN3</accession>
<proteinExistence type="predicted"/>
<dbReference type="EMBL" id="JBFOLK010000008">
    <property type="protein sequence ID" value="KAL2491421.1"/>
    <property type="molecule type" value="Genomic_DNA"/>
</dbReference>
<keyword evidence="2" id="KW-1185">Reference proteome</keyword>
<sequence>MQDLMTRINELLESVSYYVDPTQQGDVRAKLVDSRSKLDLCNEHDMAPGYRIKKHKMVSQMKVCVTGVVSDPKSPRNNNVLELDIVFSKEDLRLINELAEKIRISNQVAIFLVLTFVNF</sequence>
<evidence type="ECO:0000313" key="1">
    <source>
        <dbReference type="EMBL" id="KAL2491421.1"/>
    </source>
</evidence>
<organism evidence="1 2">
    <name type="scientific">Abeliophyllum distichum</name>
    <dbReference type="NCBI Taxonomy" id="126358"/>
    <lineage>
        <taxon>Eukaryota</taxon>
        <taxon>Viridiplantae</taxon>
        <taxon>Streptophyta</taxon>
        <taxon>Embryophyta</taxon>
        <taxon>Tracheophyta</taxon>
        <taxon>Spermatophyta</taxon>
        <taxon>Magnoliopsida</taxon>
        <taxon>eudicotyledons</taxon>
        <taxon>Gunneridae</taxon>
        <taxon>Pentapetalae</taxon>
        <taxon>asterids</taxon>
        <taxon>lamiids</taxon>
        <taxon>Lamiales</taxon>
        <taxon>Oleaceae</taxon>
        <taxon>Forsythieae</taxon>
        <taxon>Abeliophyllum</taxon>
    </lineage>
</organism>
<reference evidence="2" key="1">
    <citation type="submission" date="2024-07" db="EMBL/GenBank/DDBJ databases">
        <title>Two chromosome-level genome assemblies of Korean endemic species Abeliophyllum distichum and Forsythia ovata (Oleaceae).</title>
        <authorList>
            <person name="Jang H."/>
        </authorList>
    </citation>
    <scope>NUCLEOTIDE SEQUENCE [LARGE SCALE GENOMIC DNA]</scope>
</reference>
<dbReference type="Proteomes" id="UP001604336">
    <property type="component" value="Unassembled WGS sequence"/>
</dbReference>
<name>A0ABD1RSN3_9LAMI</name>
<protein>
    <submittedName>
        <fullName evidence="1">Uncharacterized protein</fullName>
    </submittedName>
</protein>
<gene>
    <name evidence="1" type="ORF">Adt_27049</name>
</gene>
<dbReference type="AlphaFoldDB" id="A0ABD1RSN3"/>